<dbReference type="SUPFAM" id="SSF52091">
    <property type="entry name" value="SpoIIaa-like"/>
    <property type="match status" value="1"/>
</dbReference>
<dbReference type="InterPro" id="IPR036513">
    <property type="entry name" value="STAS_dom_sf"/>
</dbReference>
<feature type="domain" description="STAS" evidence="1">
    <location>
        <begin position="53"/>
        <end position="172"/>
    </location>
</feature>
<dbReference type="PROSITE" id="PS50801">
    <property type="entry name" value="STAS"/>
    <property type="match status" value="1"/>
</dbReference>
<accession>A0ABS8P2Y6</accession>
<dbReference type="Proteomes" id="UP001199469">
    <property type="component" value="Unassembled WGS sequence"/>
</dbReference>
<dbReference type="Gene3D" id="3.30.750.24">
    <property type="entry name" value="STAS domain"/>
    <property type="match status" value="1"/>
</dbReference>
<reference evidence="2 3" key="1">
    <citation type="submission" date="2021-11" db="EMBL/GenBank/DDBJ databases">
        <title>Draft genome sequence of Actinomycetospora sp. SF1 isolated from the rhizosphere soil.</title>
        <authorList>
            <person name="Duangmal K."/>
            <person name="Chantavorakit T."/>
        </authorList>
    </citation>
    <scope>NUCLEOTIDE SEQUENCE [LARGE SCALE GENOMIC DNA]</scope>
    <source>
        <strain evidence="2 3">TBRC 5722</strain>
    </source>
</reference>
<protein>
    <submittedName>
        <fullName evidence="2">STAS domain-containing protein</fullName>
    </submittedName>
</protein>
<name>A0ABS8P2Y6_9PSEU</name>
<dbReference type="Pfam" id="PF01740">
    <property type="entry name" value="STAS"/>
    <property type="match status" value="1"/>
</dbReference>
<evidence type="ECO:0000313" key="3">
    <source>
        <dbReference type="Proteomes" id="UP001199469"/>
    </source>
</evidence>
<dbReference type="RefSeq" id="WP_230729352.1">
    <property type="nucleotide sequence ID" value="NZ_JAJNDB010000001.1"/>
</dbReference>
<gene>
    <name evidence="2" type="ORF">LQ327_00070</name>
</gene>
<comment type="caution">
    <text evidence="2">The sequence shown here is derived from an EMBL/GenBank/DDBJ whole genome shotgun (WGS) entry which is preliminary data.</text>
</comment>
<proteinExistence type="predicted"/>
<dbReference type="EMBL" id="JAJNDB010000001">
    <property type="protein sequence ID" value="MCD2191786.1"/>
    <property type="molecule type" value="Genomic_DNA"/>
</dbReference>
<evidence type="ECO:0000259" key="1">
    <source>
        <dbReference type="PROSITE" id="PS50801"/>
    </source>
</evidence>
<organism evidence="2 3">
    <name type="scientific">Actinomycetospora endophytica</name>
    <dbReference type="NCBI Taxonomy" id="2291215"/>
    <lineage>
        <taxon>Bacteria</taxon>
        <taxon>Bacillati</taxon>
        <taxon>Actinomycetota</taxon>
        <taxon>Actinomycetes</taxon>
        <taxon>Pseudonocardiales</taxon>
        <taxon>Pseudonocardiaceae</taxon>
        <taxon>Actinomycetospora</taxon>
    </lineage>
</organism>
<evidence type="ECO:0000313" key="2">
    <source>
        <dbReference type="EMBL" id="MCD2191786.1"/>
    </source>
</evidence>
<keyword evidence="3" id="KW-1185">Reference proteome</keyword>
<dbReference type="InterPro" id="IPR002645">
    <property type="entry name" value="STAS_dom"/>
</dbReference>
<dbReference type="CDD" id="cd07043">
    <property type="entry name" value="STAS_anti-anti-sigma_factors"/>
    <property type="match status" value="1"/>
</dbReference>
<sequence length="172" mass="18177">MSLLDPPIPERPVLGPTRLITRGGLMPWPGPAPAALAEGSLVVAVTAPRARTVIARSIGEIDPATAPGWRRTLHATLRVLTATGHQPRPTGALRTPSTLVCDLTDVVLLDPAGVEVLVELAGHCRLSGVELQLLAENSRWPVRQALQSSGLGHGLVVTTRTRGRHRPAVPPL</sequence>